<evidence type="ECO:0000313" key="3">
    <source>
        <dbReference type="EMBL" id="SEH54329.1"/>
    </source>
</evidence>
<feature type="region of interest" description="Disordered" evidence="1">
    <location>
        <begin position="243"/>
        <end position="269"/>
    </location>
</feature>
<reference evidence="4" key="1">
    <citation type="submission" date="2016-10" db="EMBL/GenBank/DDBJ databases">
        <authorList>
            <person name="Varghese N."/>
            <person name="Submissions S."/>
        </authorList>
    </citation>
    <scope>NUCLEOTIDE SEQUENCE [LARGE SCALE GENOMIC DNA]</scope>
    <source>
        <strain evidence="4">DSM 45405</strain>
    </source>
</reference>
<dbReference type="EMBL" id="LT629971">
    <property type="protein sequence ID" value="SEH54329.1"/>
    <property type="molecule type" value="Genomic_DNA"/>
</dbReference>
<dbReference type="PANTHER" id="PTHR37317">
    <property type="entry name" value="BLR8090 PROTEIN"/>
    <property type="match status" value="1"/>
</dbReference>
<feature type="domain" description="Treble clef zinc finger" evidence="2">
    <location>
        <begin position="286"/>
        <end position="340"/>
    </location>
</feature>
<sequence length="729" mass="79504">MLTGNSDGGHHSNSLNLALPLLAAEWHPTLNGDRTPLTTTTGAKLRAFWLCPVCNHAWQARVSSRAHGHGCPACARQEAGRLKSMPSPGDSLAERFPAVAAEWHPSRNDELAPATVGYASNKKVWWLCARCGHEWAIQVANRTRGSACRKCAHAALGRPKPGSSLAERNSTVAAEWHPTLNGDLTPSDVAFSAKRKAWWKCPWCDYEWAASVGNRAAGAGCPGCRRRGQGRLGAQLPAKDTACQRGSERLSSQPLSIPLPGKPEPLSTATDAPTGTFLAEQYPEVAAQWHPVRNGELTPAEFRGASNVRAWWLCPTCDHEWSAMINSRTRGGAGCPKCGRRRGGAALGAPKPGQSLAERLPDLAAQWHPVRNGGLTPVKVTVKSGKRAWWLCPDCGNEWEAQIGSRADGSGCKVCATRQVAAAHGKPDTGHSLAEQDSELASQWHPTRNADLTPADVTGNSGKKAWWMCPRGHEWQAMINNRTKARGCPKCILWGTSAEEIRLRHELVAAGVPIDVEHSMIYPPRGRPLNCDMVAPPWNLVIEFDGNRFHKTAEGHEKDCRKTAALEDAGWSVIRIREDLKPIGQYDVMVPKFSSEVERAKAVLRRLDQLGRRVTHHDEYLSTSEPWAAAAAAAEIQRPRPRSLASERPELAAEWDPIKNAPQTPEHVTFGSGQKAWWLCPECGNSWQAVIGSRASGVGCPVCGRKSSLEKRRKRTSLLADRPVPGDHR</sequence>
<gene>
    <name evidence="3" type="ORF">SAMN04489835_1225</name>
</gene>
<dbReference type="OrthoDB" id="3196679at2"/>
<dbReference type="STRING" id="370526.SAMN04489835_1225"/>
<dbReference type="AlphaFoldDB" id="A0A1H6IYL2"/>
<protein>
    <submittedName>
        <fullName evidence="3">Probable Zinc-ribbon domain-containing protein</fullName>
    </submittedName>
</protein>
<dbReference type="Gene3D" id="3.40.960.10">
    <property type="entry name" value="VSR Endonuclease"/>
    <property type="match status" value="1"/>
</dbReference>
<feature type="domain" description="Treble clef zinc finger" evidence="2">
    <location>
        <begin position="173"/>
        <end position="227"/>
    </location>
</feature>
<feature type="domain" description="Treble clef zinc finger" evidence="2">
    <location>
        <begin position="363"/>
        <end position="417"/>
    </location>
</feature>
<feature type="domain" description="Treble clef zinc finger" evidence="2">
    <location>
        <begin position="22"/>
        <end position="76"/>
    </location>
</feature>
<dbReference type="PANTHER" id="PTHR37317:SF5">
    <property type="entry name" value="ZINC-RIBBON DOMAIN-CONTAINING PROTEIN-RELATED"/>
    <property type="match status" value="1"/>
</dbReference>
<proteinExistence type="predicted"/>
<evidence type="ECO:0000313" key="4">
    <source>
        <dbReference type="Proteomes" id="UP000182915"/>
    </source>
</evidence>
<evidence type="ECO:0000256" key="1">
    <source>
        <dbReference type="SAM" id="MobiDB-lite"/>
    </source>
</evidence>
<name>A0A1H6IYL2_MYCRU</name>
<dbReference type="Pfam" id="PF14311">
    <property type="entry name" value="DUF4379"/>
    <property type="match status" value="7"/>
</dbReference>
<evidence type="ECO:0000259" key="2">
    <source>
        <dbReference type="Pfam" id="PF14311"/>
    </source>
</evidence>
<dbReference type="InterPro" id="IPR025487">
    <property type="entry name" value="DUF4379"/>
</dbReference>
<organism evidence="3 4">
    <name type="scientific">Mycolicibacterium rutilum</name>
    <name type="common">Mycobacterium rutilum</name>
    <dbReference type="NCBI Taxonomy" id="370526"/>
    <lineage>
        <taxon>Bacteria</taxon>
        <taxon>Bacillati</taxon>
        <taxon>Actinomycetota</taxon>
        <taxon>Actinomycetes</taxon>
        <taxon>Mycobacteriales</taxon>
        <taxon>Mycobacteriaceae</taxon>
        <taxon>Mycolicibacterium</taxon>
    </lineage>
</organism>
<dbReference type="Proteomes" id="UP000182915">
    <property type="component" value="Chromosome I"/>
</dbReference>
<dbReference type="SUPFAM" id="SSF52980">
    <property type="entry name" value="Restriction endonuclease-like"/>
    <property type="match status" value="1"/>
</dbReference>
<feature type="domain" description="Treble clef zinc finger" evidence="2">
    <location>
        <begin position="651"/>
        <end position="705"/>
    </location>
</feature>
<feature type="domain" description="Treble clef zinc finger" evidence="2">
    <location>
        <begin position="100"/>
        <end position="153"/>
    </location>
</feature>
<dbReference type="InterPro" id="IPR011335">
    <property type="entry name" value="Restrct_endonuc-II-like"/>
</dbReference>
<keyword evidence="4" id="KW-1185">Reference proteome</keyword>
<feature type="domain" description="Treble clef zinc finger" evidence="2">
    <location>
        <begin position="440"/>
        <end position="491"/>
    </location>
</feature>
<accession>A0A1H6IYL2</accession>